<proteinExistence type="predicted"/>
<evidence type="ECO:0000313" key="1">
    <source>
        <dbReference type="Proteomes" id="UP000887565"/>
    </source>
</evidence>
<name>A0A915IUP5_ROMCU</name>
<dbReference type="Proteomes" id="UP000887565">
    <property type="component" value="Unplaced"/>
</dbReference>
<organism evidence="1 2">
    <name type="scientific">Romanomermis culicivorax</name>
    <name type="common">Nematode worm</name>
    <dbReference type="NCBI Taxonomy" id="13658"/>
    <lineage>
        <taxon>Eukaryota</taxon>
        <taxon>Metazoa</taxon>
        <taxon>Ecdysozoa</taxon>
        <taxon>Nematoda</taxon>
        <taxon>Enoplea</taxon>
        <taxon>Dorylaimia</taxon>
        <taxon>Mermithida</taxon>
        <taxon>Mermithoidea</taxon>
        <taxon>Mermithidae</taxon>
        <taxon>Romanomermis</taxon>
    </lineage>
</organism>
<protein>
    <submittedName>
        <fullName evidence="2">Uncharacterized protein</fullName>
    </submittedName>
</protein>
<evidence type="ECO:0000313" key="2">
    <source>
        <dbReference type="WBParaSite" id="nRc.2.0.1.t17788-RA"/>
    </source>
</evidence>
<dbReference type="AlphaFoldDB" id="A0A915IUP5"/>
<keyword evidence="1" id="KW-1185">Reference proteome</keyword>
<reference evidence="2" key="1">
    <citation type="submission" date="2022-11" db="UniProtKB">
        <authorList>
            <consortium name="WormBaseParasite"/>
        </authorList>
    </citation>
    <scope>IDENTIFICATION</scope>
</reference>
<accession>A0A915IUP5</accession>
<dbReference type="WBParaSite" id="nRc.2.0.1.t17788-RA">
    <property type="protein sequence ID" value="nRc.2.0.1.t17788-RA"/>
    <property type="gene ID" value="nRc.2.0.1.g17788"/>
</dbReference>
<sequence>MRSDIPDPDDEPKVWLGQVNEDITELEALNLMRKNTPAMYRPKIKWTERRIFARQLLGTGNRKNFKI</sequence>